<feature type="transmembrane region" description="Helical" evidence="8">
    <location>
        <begin position="91"/>
        <end position="113"/>
    </location>
</feature>
<keyword evidence="7 8" id="KW-0472">Membrane</keyword>
<dbReference type="InterPro" id="IPR058533">
    <property type="entry name" value="Cation_efflux_TM"/>
</dbReference>
<dbReference type="Gene3D" id="1.20.1510.10">
    <property type="entry name" value="Cation efflux protein transmembrane domain"/>
    <property type="match status" value="1"/>
</dbReference>
<evidence type="ECO:0000313" key="12">
    <source>
        <dbReference type="Proteomes" id="UP000663845"/>
    </source>
</evidence>
<evidence type="ECO:0000313" key="11">
    <source>
        <dbReference type="EMBL" id="CAF0923159.1"/>
    </source>
</evidence>
<keyword evidence="6 8" id="KW-1133">Transmembrane helix</keyword>
<organism evidence="11 12">
    <name type="scientific">Adineta steineri</name>
    <dbReference type="NCBI Taxonomy" id="433720"/>
    <lineage>
        <taxon>Eukaryota</taxon>
        <taxon>Metazoa</taxon>
        <taxon>Spiralia</taxon>
        <taxon>Gnathifera</taxon>
        <taxon>Rotifera</taxon>
        <taxon>Eurotatoria</taxon>
        <taxon>Bdelloidea</taxon>
        <taxon>Adinetida</taxon>
        <taxon>Adinetidae</taxon>
        <taxon>Adineta</taxon>
    </lineage>
</organism>
<evidence type="ECO:0000256" key="1">
    <source>
        <dbReference type="ARBA" id="ARBA00004141"/>
    </source>
</evidence>
<sequence>MSSSIIDCFRSSKHAICSKIFRVFVMFILTITTATVEIIYGIRLHANSLIADGLYSFAEGICLIGVILVLRYSHGYNSQKNNTYGYERLELLFGLIQEVFLLSVSLGIIVDAVNHLVNPMHVLDPSLMIILGGSGIVVGILGMLMFWGYHHDHDIEEEITEKKKVDFLTWTSKHMKSKHKSPVSLHQTKVVEAPLLSEQTKIETGDQSSKDLDVEIQPRIPQQRRATLDAFTYENVQIEESRIYATLHALCLHSLVVLLESVIVVSSGLMIKFIPHHDPITGKEINTWLKYIDPLLTLAMVVIIAIRAIPVIFSISKILIESLPGGIDTKVLMEEIVKAQPQIKSIHSLHVWRASAKEIYATMHLVCDEDVMLSTCTHTYSRNVEKILKSYCIRYFTLQFEYVALNPSDPLPIYRCAHGLHRRRRALNPSDPLPIYRCAHGLHRRRRGHTLDDPVTKLAKDAIVHIN</sequence>
<dbReference type="PANTHER" id="PTHR45820">
    <property type="entry name" value="FI23527P1"/>
    <property type="match status" value="1"/>
</dbReference>
<dbReference type="NCBIfam" id="TIGR01297">
    <property type="entry name" value="CDF"/>
    <property type="match status" value="1"/>
</dbReference>
<dbReference type="InterPro" id="IPR036837">
    <property type="entry name" value="Cation_efflux_CTD_sf"/>
</dbReference>
<dbReference type="Proteomes" id="UP000663845">
    <property type="component" value="Unassembled WGS sequence"/>
</dbReference>
<dbReference type="SUPFAM" id="SSF160240">
    <property type="entry name" value="Cation efflux protein cytoplasmic domain-like"/>
    <property type="match status" value="1"/>
</dbReference>
<dbReference type="GO" id="GO:0016020">
    <property type="term" value="C:membrane"/>
    <property type="evidence" value="ECO:0007669"/>
    <property type="project" value="UniProtKB-SubCell"/>
</dbReference>
<dbReference type="AlphaFoldDB" id="A0A814B7J9"/>
<reference evidence="11" key="1">
    <citation type="submission" date="2021-02" db="EMBL/GenBank/DDBJ databases">
        <authorList>
            <person name="Nowell W R."/>
        </authorList>
    </citation>
    <scope>NUCLEOTIDE SEQUENCE</scope>
</reference>
<feature type="transmembrane region" description="Helical" evidence="8">
    <location>
        <begin position="291"/>
        <end position="313"/>
    </location>
</feature>
<comment type="similarity">
    <text evidence="2">Belongs to the cation diffusion facilitator (CDF) transporter (TC 2.A.4) family. SLC30A subfamily.</text>
</comment>
<keyword evidence="3" id="KW-0813">Transport</keyword>
<dbReference type="GO" id="GO:0005385">
    <property type="term" value="F:zinc ion transmembrane transporter activity"/>
    <property type="evidence" value="ECO:0007669"/>
    <property type="project" value="TreeGrafter"/>
</dbReference>
<dbReference type="Pfam" id="PF16916">
    <property type="entry name" value="ZT_dimer"/>
    <property type="match status" value="1"/>
</dbReference>
<evidence type="ECO:0000256" key="3">
    <source>
        <dbReference type="ARBA" id="ARBA00022448"/>
    </source>
</evidence>
<dbReference type="PANTHER" id="PTHR45820:SF4">
    <property type="entry name" value="ZINC TRANSPORTER 63C, ISOFORM F"/>
    <property type="match status" value="1"/>
</dbReference>
<feature type="transmembrane region" description="Helical" evidence="8">
    <location>
        <begin position="250"/>
        <end position="271"/>
    </location>
</feature>
<feature type="transmembrane region" description="Helical" evidence="8">
    <location>
        <begin position="54"/>
        <end position="70"/>
    </location>
</feature>
<dbReference type="InterPro" id="IPR027469">
    <property type="entry name" value="Cation_efflux_TMD_sf"/>
</dbReference>
<comment type="caution">
    <text evidence="11">The sequence shown here is derived from an EMBL/GenBank/DDBJ whole genome shotgun (WGS) entry which is preliminary data.</text>
</comment>
<accession>A0A814B7J9</accession>
<evidence type="ECO:0000256" key="7">
    <source>
        <dbReference type="ARBA" id="ARBA00023136"/>
    </source>
</evidence>
<evidence type="ECO:0000256" key="4">
    <source>
        <dbReference type="ARBA" id="ARBA00022692"/>
    </source>
</evidence>
<evidence type="ECO:0000259" key="10">
    <source>
        <dbReference type="Pfam" id="PF16916"/>
    </source>
</evidence>
<gene>
    <name evidence="11" type="ORF">JYZ213_LOCUS11730</name>
</gene>
<feature type="domain" description="Cation efflux protein transmembrane" evidence="9">
    <location>
        <begin position="23"/>
        <end position="319"/>
    </location>
</feature>
<dbReference type="SUPFAM" id="SSF161111">
    <property type="entry name" value="Cation efflux protein transmembrane domain-like"/>
    <property type="match status" value="1"/>
</dbReference>
<dbReference type="Pfam" id="PF01545">
    <property type="entry name" value="Cation_efflux"/>
    <property type="match status" value="1"/>
</dbReference>
<name>A0A814B7J9_9BILA</name>
<protein>
    <submittedName>
        <fullName evidence="11">Uncharacterized protein</fullName>
    </submittedName>
</protein>
<evidence type="ECO:0000259" key="9">
    <source>
        <dbReference type="Pfam" id="PF01545"/>
    </source>
</evidence>
<evidence type="ECO:0000256" key="2">
    <source>
        <dbReference type="ARBA" id="ARBA00008873"/>
    </source>
</evidence>
<evidence type="ECO:0000256" key="6">
    <source>
        <dbReference type="ARBA" id="ARBA00022989"/>
    </source>
</evidence>
<keyword evidence="5" id="KW-0862">Zinc</keyword>
<feature type="domain" description="Cation efflux protein cytoplasmic" evidence="10">
    <location>
        <begin position="333"/>
        <end position="390"/>
    </location>
</feature>
<proteinExistence type="inferred from homology"/>
<evidence type="ECO:0000256" key="5">
    <source>
        <dbReference type="ARBA" id="ARBA00022833"/>
    </source>
</evidence>
<keyword evidence="4 8" id="KW-0812">Transmembrane</keyword>
<dbReference type="InterPro" id="IPR002524">
    <property type="entry name" value="Cation_efflux"/>
</dbReference>
<feature type="transmembrane region" description="Helical" evidence="8">
    <location>
        <begin position="125"/>
        <end position="147"/>
    </location>
</feature>
<dbReference type="GO" id="GO:0006882">
    <property type="term" value="P:intracellular zinc ion homeostasis"/>
    <property type="evidence" value="ECO:0007669"/>
    <property type="project" value="TreeGrafter"/>
</dbReference>
<comment type="subcellular location">
    <subcellularLocation>
        <location evidence="1">Membrane</location>
        <topology evidence="1">Multi-pass membrane protein</topology>
    </subcellularLocation>
</comment>
<dbReference type="InterPro" id="IPR027470">
    <property type="entry name" value="Cation_efflux_CTD"/>
</dbReference>
<dbReference type="EMBL" id="CAJNOG010000089">
    <property type="protein sequence ID" value="CAF0923159.1"/>
    <property type="molecule type" value="Genomic_DNA"/>
</dbReference>
<evidence type="ECO:0000256" key="8">
    <source>
        <dbReference type="SAM" id="Phobius"/>
    </source>
</evidence>
<feature type="transmembrane region" description="Helical" evidence="8">
    <location>
        <begin position="20"/>
        <end position="42"/>
    </location>
</feature>